<organism evidence="1 2">
    <name type="scientific">Callosobruchus maculatus</name>
    <name type="common">Southern cowpea weevil</name>
    <name type="synonym">Pulse bruchid</name>
    <dbReference type="NCBI Taxonomy" id="64391"/>
    <lineage>
        <taxon>Eukaryota</taxon>
        <taxon>Metazoa</taxon>
        <taxon>Ecdysozoa</taxon>
        <taxon>Arthropoda</taxon>
        <taxon>Hexapoda</taxon>
        <taxon>Insecta</taxon>
        <taxon>Pterygota</taxon>
        <taxon>Neoptera</taxon>
        <taxon>Endopterygota</taxon>
        <taxon>Coleoptera</taxon>
        <taxon>Polyphaga</taxon>
        <taxon>Cucujiformia</taxon>
        <taxon>Chrysomeloidea</taxon>
        <taxon>Chrysomelidae</taxon>
        <taxon>Bruchinae</taxon>
        <taxon>Bruchini</taxon>
        <taxon>Callosobruchus</taxon>
    </lineage>
</organism>
<gene>
    <name evidence="1" type="ORF">CALMAC_LOCUS14156</name>
</gene>
<protein>
    <submittedName>
        <fullName evidence="1">Uncharacterized protein</fullName>
    </submittedName>
</protein>
<sequence>MYFLRINKLTTILEFVNKCHEIQNVPRSKPKLEMRVERGLHKMGSQYSQSTRFDAPSRLSNDTDYRITDTTITPRLRKRPGNGKILTYSLTYFST</sequence>
<evidence type="ECO:0000313" key="2">
    <source>
        <dbReference type="Proteomes" id="UP000410492"/>
    </source>
</evidence>
<accession>A0A653D471</accession>
<dbReference type="Proteomes" id="UP000410492">
    <property type="component" value="Unassembled WGS sequence"/>
</dbReference>
<proteinExistence type="predicted"/>
<keyword evidence="2" id="KW-1185">Reference proteome</keyword>
<name>A0A653D471_CALMS</name>
<reference evidence="1 2" key="1">
    <citation type="submission" date="2019-01" db="EMBL/GenBank/DDBJ databases">
        <authorList>
            <person name="Sayadi A."/>
        </authorList>
    </citation>
    <scope>NUCLEOTIDE SEQUENCE [LARGE SCALE GENOMIC DNA]</scope>
</reference>
<dbReference type="AlphaFoldDB" id="A0A653D471"/>
<dbReference type="EMBL" id="CAACVG010010024">
    <property type="protein sequence ID" value="VEN54763.1"/>
    <property type="molecule type" value="Genomic_DNA"/>
</dbReference>
<evidence type="ECO:0000313" key="1">
    <source>
        <dbReference type="EMBL" id="VEN54763.1"/>
    </source>
</evidence>